<reference evidence="2 3" key="1">
    <citation type="journal article" date="2015" name="Int. J. Syst. Evol. Microbiol.">
        <title>Amycolatopsis rhabdoformis sp. nov., an actinomycete isolated from a tropical forest soil.</title>
        <authorList>
            <person name="Souza W.R."/>
            <person name="Silva R.E."/>
            <person name="Goodfellow M."/>
            <person name="Busarakam K."/>
            <person name="Figueiro F.S."/>
            <person name="Ferreira D."/>
            <person name="Rodrigues-Filho E."/>
            <person name="Moraes L.A.B."/>
            <person name="Zucchi T.D."/>
        </authorList>
    </citation>
    <scope>NUCLEOTIDE SEQUENCE [LARGE SCALE GENOMIC DNA]</scope>
    <source>
        <strain evidence="2 3">NCIMB 14900</strain>
    </source>
</reference>
<evidence type="ECO:0008006" key="4">
    <source>
        <dbReference type="Google" id="ProtNLM"/>
    </source>
</evidence>
<keyword evidence="1" id="KW-0732">Signal</keyword>
<feature type="signal peptide" evidence="1">
    <location>
        <begin position="1"/>
        <end position="25"/>
    </location>
</feature>
<proteinExistence type="predicted"/>
<evidence type="ECO:0000256" key="1">
    <source>
        <dbReference type="SAM" id="SignalP"/>
    </source>
</evidence>
<protein>
    <recommendedName>
        <fullName evidence="4">Lipoprotein</fullName>
    </recommendedName>
</protein>
<name>A0ABZ1I025_9PSEU</name>
<dbReference type="PROSITE" id="PS51257">
    <property type="entry name" value="PROKAR_LIPOPROTEIN"/>
    <property type="match status" value="1"/>
</dbReference>
<accession>A0ABZ1I025</accession>
<keyword evidence="3" id="KW-1185">Reference proteome</keyword>
<evidence type="ECO:0000313" key="2">
    <source>
        <dbReference type="EMBL" id="WSE27762.1"/>
    </source>
</evidence>
<dbReference type="EMBL" id="CP142149">
    <property type="protein sequence ID" value="WSE27762.1"/>
    <property type="molecule type" value="Genomic_DNA"/>
</dbReference>
<dbReference type="Proteomes" id="UP001330812">
    <property type="component" value="Chromosome"/>
</dbReference>
<gene>
    <name evidence="2" type="ORF">VSH64_33620</name>
</gene>
<feature type="chain" id="PRO_5045073376" description="Lipoprotein" evidence="1">
    <location>
        <begin position="26"/>
        <end position="141"/>
    </location>
</feature>
<evidence type="ECO:0000313" key="3">
    <source>
        <dbReference type="Proteomes" id="UP001330812"/>
    </source>
</evidence>
<dbReference type="RefSeq" id="WP_326566770.1">
    <property type="nucleotide sequence ID" value="NZ_CP142149.1"/>
</dbReference>
<organism evidence="2 3">
    <name type="scientific">Amycolatopsis rhabdoformis</name>
    <dbReference type="NCBI Taxonomy" id="1448059"/>
    <lineage>
        <taxon>Bacteria</taxon>
        <taxon>Bacillati</taxon>
        <taxon>Actinomycetota</taxon>
        <taxon>Actinomycetes</taxon>
        <taxon>Pseudonocardiales</taxon>
        <taxon>Pseudonocardiaceae</taxon>
        <taxon>Amycolatopsis</taxon>
    </lineage>
</organism>
<sequence length="141" mass="15084">MNEIGKTTLWFAGIAAALATVSACAPDGPEHIKNALYDTGAQGKSDADARLPAWIPDDATAITEAIRTTGSERILRYTPGRSELPANCAKGSASATPATLSADWWPAGQERRTDVVCDSAWYVVADQGAIYAYRPETIRQR</sequence>